<dbReference type="Pfam" id="PF06051">
    <property type="entry name" value="DUF928"/>
    <property type="match status" value="1"/>
</dbReference>
<dbReference type="EMBL" id="JHEG02000016">
    <property type="protein sequence ID" value="KIE13484.1"/>
    <property type="molecule type" value="Genomic_DNA"/>
</dbReference>
<dbReference type="STRING" id="1479485.DA73_0203690"/>
<dbReference type="OrthoDB" id="532838at2"/>
<sequence>MKAQILWLLIKRINSKLNLGLLISLFLFVSPAIAGYVPPRSQKPPSDYTTSGGPRGCPGEQIPLTVLAPKAHVGHTASKHPTFAWFSYSPRNTEFWLFEFEANGKPKQVGEPIKLQALKGINKYSLPENHPGLSVGKRYLWQVAISCPNGNLMQKAEFTVVEMSSDIKSNQPKTGNISQRANFYAERGLWYDALGEALSVVPPGELGAVGAALVESLAQSEGQRGQSEDSQELQQRIESLKAIAIRAK</sequence>
<organism evidence="1">
    <name type="scientific">Tolypothrix bouteillei VB521301</name>
    <dbReference type="NCBI Taxonomy" id="1479485"/>
    <lineage>
        <taxon>Bacteria</taxon>
        <taxon>Bacillati</taxon>
        <taxon>Cyanobacteriota</taxon>
        <taxon>Cyanophyceae</taxon>
        <taxon>Nostocales</taxon>
        <taxon>Tolypothrichaceae</taxon>
        <taxon>Tolypothrix</taxon>
    </lineage>
</organism>
<proteinExistence type="predicted"/>
<comment type="caution">
    <text evidence="1">The sequence shown here is derived from an EMBL/GenBank/DDBJ whole genome shotgun (WGS) entry which is preliminary data.</text>
</comment>
<dbReference type="AlphaFoldDB" id="A0A0C1R7C5"/>
<name>A0A0C1R7C5_9CYAN</name>
<evidence type="ECO:0000313" key="1">
    <source>
        <dbReference type="EMBL" id="KIE13484.1"/>
    </source>
</evidence>
<dbReference type="InterPro" id="IPR010328">
    <property type="entry name" value="DUF928"/>
</dbReference>
<accession>A0A0C1R7C5</accession>
<evidence type="ECO:0008006" key="2">
    <source>
        <dbReference type="Google" id="ProtNLM"/>
    </source>
</evidence>
<protein>
    <recommendedName>
        <fullName evidence="2">DUF928 domain-containing protein</fullName>
    </recommendedName>
</protein>
<gene>
    <name evidence="1" type="ORF">DA73_0203690</name>
</gene>
<reference evidence="1" key="1">
    <citation type="journal article" date="2015" name="Genome Announc.">
        <title>Draft Genome Sequence of Tolypothrix boutellei Strain VB521301.</title>
        <authorList>
            <person name="Chandrababunaidu M.M."/>
            <person name="Singh D."/>
            <person name="Sen D."/>
            <person name="Bhan S."/>
            <person name="Das S."/>
            <person name="Gupta A."/>
            <person name="Adhikary S.P."/>
            <person name="Tripathy S."/>
        </authorList>
    </citation>
    <scope>NUCLEOTIDE SEQUENCE</scope>
    <source>
        <strain evidence="1">VB521301</strain>
    </source>
</reference>